<accession>A0A9P6IC43</accession>
<evidence type="ECO:0000313" key="2">
    <source>
        <dbReference type="EMBL" id="KAF9880662.1"/>
    </source>
</evidence>
<protein>
    <submittedName>
        <fullName evidence="2">Uncharacterized protein</fullName>
    </submittedName>
</protein>
<reference evidence="2" key="1">
    <citation type="submission" date="2020-03" db="EMBL/GenBank/DDBJ databases">
        <authorList>
            <person name="He L."/>
        </authorList>
    </citation>
    <scope>NUCLEOTIDE SEQUENCE</scope>
    <source>
        <strain evidence="2">CkLH20</strain>
    </source>
</reference>
<dbReference type="AlphaFoldDB" id="A0A9P6IC43"/>
<dbReference type="RefSeq" id="XP_038750123.1">
    <property type="nucleotide sequence ID" value="XM_038884423.1"/>
</dbReference>
<comment type="caution">
    <text evidence="2">The sequence shown here is derived from an EMBL/GenBank/DDBJ whole genome shotgun (WGS) entry which is preliminary data.</text>
</comment>
<name>A0A9P6IC43_9PEZI</name>
<keyword evidence="3" id="KW-1185">Reference proteome</keyword>
<dbReference type="GeneID" id="62157497"/>
<organism evidence="2 3">
    <name type="scientific">Colletotrichum karsti</name>
    <dbReference type="NCBI Taxonomy" id="1095194"/>
    <lineage>
        <taxon>Eukaryota</taxon>
        <taxon>Fungi</taxon>
        <taxon>Dikarya</taxon>
        <taxon>Ascomycota</taxon>
        <taxon>Pezizomycotina</taxon>
        <taxon>Sordariomycetes</taxon>
        <taxon>Hypocreomycetidae</taxon>
        <taxon>Glomerellales</taxon>
        <taxon>Glomerellaceae</taxon>
        <taxon>Colletotrichum</taxon>
        <taxon>Colletotrichum boninense species complex</taxon>
    </lineage>
</organism>
<dbReference type="EMBL" id="JAATWM020000004">
    <property type="protein sequence ID" value="KAF9880662.1"/>
    <property type="molecule type" value="Genomic_DNA"/>
</dbReference>
<dbReference type="Proteomes" id="UP000781932">
    <property type="component" value="Unassembled WGS sequence"/>
</dbReference>
<proteinExistence type="predicted"/>
<feature type="transmembrane region" description="Helical" evidence="1">
    <location>
        <begin position="68"/>
        <end position="92"/>
    </location>
</feature>
<sequence length="110" mass="12210">MWIYDHENTGQYRPLGTLDYFYVFLKSAITFCIVSGIVPPTWPRSARYALIGGLHKALISWMNGDNPFTGFCGGLMGVAWLAGVIDVFRGLILIASTELKLPLIQVDAEE</sequence>
<evidence type="ECO:0000256" key="1">
    <source>
        <dbReference type="SAM" id="Phobius"/>
    </source>
</evidence>
<feature type="transmembrane region" description="Helical" evidence="1">
    <location>
        <begin position="20"/>
        <end position="38"/>
    </location>
</feature>
<keyword evidence="1" id="KW-0472">Membrane</keyword>
<keyword evidence="1" id="KW-0812">Transmembrane</keyword>
<keyword evidence="1" id="KW-1133">Transmembrane helix</keyword>
<gene>
    <name evidence="2" type="ORF">CkaCkLH20_01704</name>
</gene>
<evidence type="ECO:0000313" key="3">
    <source>
        <dbReference type="Proteomes" id="UP000781932"/>
    </source>
</evidence>
<reference evidence="2" key="2">
    <citation type="submission" date="2020-11" db="EMBL/GenBank/DDBJ databases">
        <title>Whole genome sequencing of Colletotrichum sp.</title>
        <authorList>
            <person name="Li H."/>
        </authorList>
    </citation>
    <scope>NUCLEOTIDE SEQUENCE</scope>
    <source>
        <strain evidence="2">CkLH20</strain>
    </source>
</reference>